<dbReference type="Proteomes" id="UP000828390">
    <property type="component" value="Unassembled WGS sequence"/>
</dbReference>
<reference evidence="1" key="1">
    <citation type="journal article" date="2019" name="bioRxiv">
        <title>The Genome of the Zebra Mussel, Dreissena polymorpha: A Resource for Invasive Species Research.</title>
        <authorList>
            <person name="McCartney M.A."/>
            <person name="Auch B."/>
            <person name="Kono T."/>
            <person name="Mallez S."/>
            <person name="Zhang Y."/>
            <person name="Obille A."/>
            <person name="Becker A."/>
            <person name="Abrahante J.E."/>
            <person name="Garbe J."/>
            <person name="Badalamenti J.P."/>
            <person name="Herman A."/>
            <person name="Mangelson H."/>
            <person name="Liachko I."/>
            <person name="Sullivan S."/>
            <person name="Sone E.D."/>
            <person name="Koren S."/>
            <person name="Silverstein K.A.T."/>
            <person name="Beckman K.B."/>
            <person name="Gohl D.M."/>
        </authorList>
    </citation>
    <scope>NUCLEOTIDE SEQUENCE</scope>
    <source>
        <strain evidence="1">Duluth1</strain>
        <tissue evidence="1">Whole animal</tissue>
    </source>
</reference>
<comment type="caution">
    <text evidence="1">The sequence shown here is derived from an EMBL/GenBank/DDBJ whole genome shotgun (WGS) entry which is preliminary data.</text>
</comment>
<organism evidence="1 2">
    <name type="scientific">Dreissena polymorpha</name>
    <name type="common">Zebra mussel</name>
    <name type="synonym">Mytilus polymorpha</name>
    <dbReference type="NCBI Taxonomy" id="45954"/>
    <lineage>
        <taxon>Eukaryota</taxon>
        <taxon>Metazoa</taxon>
        <taxon>Spiralia</taxon>
        <taxon>Lophotrochozoa</taxon>
        <taxon>Mollusca</taxon>
        <taxon>Bivalvia</taxon>
        <taxon>Autobranchia</taxon>
        <taxon>Heteroconchia</taxon>
        <taxon>Euheterodonta</taxon>
        <taxon>Imparidentia</taxon>
        <taxon>Neoheterodontei</taxon>
        <taxon>Myida</taxon>
        <taxon>Dreissenoidea</taxon>
        <taxon>Dreissenidae</taxon>
        <taxon>Dreissena</taxon>
    </lineage>
</organism>
<protein>
    <submittedName>
        <fullName evidence="1">Uncharacterized protein</fullName>
    </submittedName>
</protein>
<gene>
    <name evidence="1" type="ORF">DPMN_139824</name>
</gene>
<accession>A0A9D4JIG1</accession>
<dbReference type="EMBL" id="JAIWYP010000006">
    <property type="protein sequence ID" value="KAH3811414.1"/>
    <property type="molecule type" value="Genomic_DNA"/>
</dbReference>
<keyword evidence="2" id="KW-1185">Reference proteome</keyword>
<dbReference type="AlphaFoldDB" id="A0A9D4JIG1"/>
<evidence type="ECO:0000313" key="2">
    <source>
        <dbReference type="Proteomes" id="UP000828390"/>
    </source>
</evidence>
<proteinExistence type="predicted"/>
<reference evidence="1" key="2">
    <citation type="submission" date="2020-11" db="EMBL/GenBank/DDBJ databases">
        <authorList>
            <person name="McCartney M.A."/>
            <person name="Auch B."/>
            <person name="Kono T."/>
            <person name="Mallez S."/>
            <person name="Becker A."/>
            <person name="Gohl D.M."/>
            <person name="Silverstein K.A.T."/>
            <person name="Koren S."/>
            <person name="Bechman K.B."/>
            <person name="Herman A."/>
            <person name="Abrahante J.E."/>
            <person name="Garbe J."/>
        </authorList>
    </citation>
    <scope>NUCLEOTIDE SEQUENCE</scope>
    <source>
        <strain evidence="1">Duluth1</strain>
        <tissue evidence="1">Whole animal</tissue>
    </source>
</reference>
<name>A0A9D4JIG1_DREPO</name>
<sequence>MPGPEWPRWSYEAILFVPVATPVVPGPSRRLPAHPEGIEHFNTFPLKPRFIPVEPLFIPVDAGSRTGAPPASY</sequence>
<evidence type="ECO:0000313" key="1">
    <source>
        <dbReference type="EMBL" id="KAH3811414.1"/>
    </source>
</evidence>